<proteinExistence type="predicted"/>
<name>A0A9N7YH79_PLEPL</name>
<feature type="region of interest" description="Disordered" evidence="1">
    <location>
        <begin position="1"/>
        <end position="139"/>
    </location>
</feature>
<evidence type="ECO:0000313" key="3">
    <source>
        <dbReference type="Proteomes" id="UP001153269"/>
    </source>
</evidence>
<dbReference type="AlphaFoldDB" id="A0A9N7YH79"/>
<gene>
    <name evidence="2" type="ORF">PLEPLA_LOCUS14553</name>
</gene>
<comment type="caution">
    <text evidence="2">The sequence shown here is derived from an EMBL/GenBank/DDBJ whole genome shotgun (WGS) entry which is preliminary data.</text>
</comment>
<feature type="compositionally biased region" description="Polar residues" evidence="1">
    <location>
        <begin position="75"/>
        <end position="87"/>
    </location>
</feature>
<evidence type="ECO:0000313" key="2">
    <source>
        <dbReference type="EMBL" id="CAB1426617.1"/>
    </source>
</evidence>
<dbReference type="Proteomes" id="UP001153269">
    <property type="component" value="Unassembled WGS sequence"/>
</dbReference>
<keyword evidence="3" id="KW-1185">Reference proteome</keyword>
<evidence type="ECO:0000256" key="1">
    <source>
        <dbReference type="SAM" id="MobiDB-lite"/>
    </source>
</evidence>
<dbReference type="EMBL" id="CADEAL010000899">
    <property type="protein sequence ID" value="CAB1426617.1"/>
    <property type="molecule type" value="Genomic_DNA"/>
</dbReference>
<organism evidence="2 3">
    <name type="scientific">Pleuronectes platessa</name>
    <name type="common">European plaice</name>
    <dbReference type="NCBI Taxonomy" id="8262"/>
    <lineage>
        <taxon>Eukaryota</taxon>
        <taxon>Metazoa</taxon>
        <taxon>Chordata</taxon>
        <taxon>Craniata</taxon>
        <taxon>Vertebrata</taxon>
        <taxon>Euteleostomi</taxon>
        <taxon>Actinopterygii</taxon>
        <taxon>Neopterygii</taxon>
        <taxon>Teleostei</taxon>
        <taxon>Neoteleostei</taxon>
        <taxon>Acanthomorphata</taxon>
        <taxon>Carangaria</taxon>
        <taxon>Pleuronectiformes</taxon>
        <taxon>Pleuronectoidei</taxon>
        <taxon>Pleuronectidae</taxon>
        <taxon>Pleuronectes</taxon>
    </lineage>
</organism>
<protein>
    <submittedName>
        <fullName evidence="2">Uncharacterized protein</fullName>
    </submittedName>
</protein>
<sequence length="139" mass="14565">MTVAPSTAGSQTAQNLNCHVPRGSGRRLVATLKKSTESLSGGAEAGGRPRDRSGAEDKGSDLRNQPGPSGAGQGLEQTPQGPLTPQQDGRLPGPSSVGQGLELAQRRHMKPEQEWRLPGPSGMGQEQEPRGPLTPVREM</sequence>
<accession>A0A9N7YH79</accession>
<feature type="compositionally biased region" description="Polar residues" evidence="1">
    <location>
        <begin position="1"/>
        <end position="17"/>
    </location>
</feature>
<feature type="compositionally biased region" description="Basic and acidic residues" evidence="1">
    <location>
        <begin position="47"/>
        <end position="61"/>
    </location>
</feature>
<reference evidence="2" key="1">
    <citation type="submission" date="2020-03" db="EMBL/GenBank/DDBJ databases">
        <authorList>
            <person name="Weist P."/>
        </authorList>
    </citation>
    <scope>NUCLEOTIDE SEQUENCE</scope>
</reference>